<dbReference type="InterPro" id="IPR001878">
    <property type="entry name" value="Znf_CCHC"/>
</dbReference>
<feature type="compositionally biased region" description="Acidic residues" evidence="11">
    <location>
        <begin position="1072"/>
        <end position="1082"/>
    </location>
</feature>
<dbReference type="SUPFAM" id="SSF57756">
    <property type="entry name" value="Retrovirus zinc finger-like domains"/>
    <property type="match status" value="1"/>
</dbReference>
<dbReference type="PROSITE" id="PS50158">
    <property type="entry name" value="ZF_CCHC"/>
    <property type="match status" value="1"/>
</dbReference>
<feature type="domain" description="CCHC-type" evidence="13">
    <location>
        <begin position="1201"/>
        <end position="1217"/>
    </location>
</feature>
<feature type="region of interest" description="Disordered" evidence="11">
    <location>
        <begin position="1137"/>
        <end position="1182"/>
    </location>
</feature>
<evidence type="ECO:0000256" key="2">
    <source>
        <dbReference type="ARBA" id="ARBA00022448"/>
    </source>
</evidence>
<evidence type="ECO:0000256" key="11">
    <source>
        <dbReference type="SAM" id="MobiDB-lite"/>
    </source>
</evidence>
<feature type="region of interest" description="Disordered" evidence="11">
    <location>
        <begin position="1546"/>
        <end position="1566"/>
    </location>
</feature>
<keyword evidence="2" id="KW-0813">Transport</keyword>
<accession>A0A1Q9E9G5</accession>
<keyword evidence="4" id="KW-0479">Metal-binding</keyword>
<feature type="compositionally biased region" description="Low complexity" evidence="11">
    <location>
        <begin position="1225"/>
        <end position="1244"/>
    </location>
</feature>
<organism evidence="16 17">
    <name type="scientific">Symbiodinium microadriaticum</name>
    <name type="common">Dinoflagellate</name>
    <name type="synonym">Zooxanthella microadriatica</name>
    <dbReference type="NCBI Taxonomy" id="2951"/>
    <lineage>
        <taxon>Eukaryota</taxon>
        <taxon>Sar</taxon>
        <taxon>Alveolata</taxon>
        <taxon>Dinophyceae</taxon>
        <taxon>Suessiales</taxon>
        <taxon>Symbiodiniaceae</taxon>
        <taxon>Symbiodinium</taxon>
    </lineage>
</organism>
<dbReference type="PROSITE" id="PS51999">
    <property type="entry name" value="ZF_GRF"/>
    <property type="match status" value="1"/>
</dbReference>
<gene>
    <name evidence="16" type="primary">gudP</name>
    <name evidence="16" type="ORF">AK812_SmicGene12900</name>
</gene>
<feature type="region of interest" description="Disordered" evidence="11">
    <location>
        <begin position="1062"/>
        <end position="1099"/>
    </location>
</feature>
<evidence type="ECO:0000259" key="15">
    <source>
        <dbReference type="PROSITE" id="PS51999"/>
    </source>
</evidence>
<dbReference type="GO" id="GO:0008270">
    <property type="term" value="F:zinc ion binding"/>
    <property type="evidence" value="ECO:0007669"/>
    <property type="project" value="UniProtKB-KW"/>
</dbReference>
<dbReference type="PANTHER" id="PTHR23505:SF52">
    <property type="entry name" value="MAJOR FACILITATOR SUPERFAMILY PROTEIN"/>
    <property type="match status" value="1"/>
</dbReference>
<dbReference type="CDD" id="cd06174">
    <property type="entry name" value="MFS"/>
    <property type="match status" value="1"/>
</dbReference>
<evidence type="ECO:0000256" key="3">
    <source>
        <dbReference type="ARBA" id="ARBA00022692"/>
    </source>
</evidence>
<dbReference type="Gene3D" id="2.40.70.10">
    <property type="entry name" value="Acid Proteases"/>
    <property type="match status" value="1"/>
</dbReference>
<evidence type="ECO:0000256" key="5">
    <source>
        <dbReference type="ARBA" id="ARBA00022771"/>
    </source>
</evidence>
<feature type="region of interest" description="Disordered" evidence="11">
    <location>
        <begin position="827"/>
        <end position="898"/>
    </location>
</feature>
<name>A0A1Q9E9G5_SYMMI</name>
<comment type="subcellular location">
    <subcellularLocation>
        <location evidence="1">Membrane</location>
        <topology evidence="1">Multi-pass membrane protein</topology>
    </subcellularLocation>
</comment>
<protein>
    <submittedName>
        <fullName evidence="16">Putative glucarate transporter</fullName>
    </submittedName>
</protein>
<feature type="transmembrane region" description="Helical" evidence="12">
    <location>
        <begin position="388"/>
        <end position="415"/>
    </location>
</feature>
<dbReference type="EMBL" id="LSRX01000219">
    <property type="protein sequence ID" value="OLQ04048.1"/>
    <property type="molecule type" value="Genomic_DNA"/>
</dbReference>
<feature type="transmembrane region" description="Helical" evidence="12">
    <location>
        <begin position="199"/>
        <end position="218"/>
    </location>
</feature>
<feature type="transmembrane region" description="Helical" evidence="12">
    <location>
        <begin position="114"/>
        <end position="132"/>
    </location>
</feature>
<keyword evidence="3 12" id="KW-0812">Transmembrane</keyword>
<dbReference type="Gene3D" id="4.10.60.10">
    <property type="entry name" value="Zinc finger, CCHC-type"/>
    <property type="match status" value="1"/>
</dbReference>
<dbReference type="GO" id="GO:0016020">
    <property type="term" value="C:membrane"/>
    <property type="evidence" value="ECO:0007669"/>
    <property type="project" value="UniProtKB-SubCell"/>
</dbReference>
<keyword evidence="17" id="KW-1185">Reference proteome</keyword>
<keyword evidence="7 12" id="KW-1133">Transmembrane helix</keyword>
<reference evidence="16 17" key="1">
    <citation type="submission" date="2016-02" db="EMBL/GenBank/DDBJ databases">
        <title>Genome analysis of coral dinoflagellate symbionts highlights evolutionary adaptations to a symbiotic lifestyle.</title>
        <authorList>
            <person name="Aranda M."/>
            <person name="Li Y."/>
            <person name="Liew Y.J."/>
            <person name="Baumgarten S."/>
            <person name="Simakov O."/>
            <person name="Wilson M."/>
            <person name="Piel J."/>
            <person name="Ashoor H."/>
            <person name="Bougouffa S."/>
            <person name="Bajic V.B."/>
            <person name="Ryu T."/>
            <person name="Ravasi T."/>
            <person name="Bayer T."/>
            <person name="Micklem G."/>
            <person name="Kim H."/>
            <person name="Bhak J."/>
            <person name="Lajeunesse T.C."/>
            <person name="Voolstra C.R."/>
        </authorList>
    </citation>
    <scope>NUCLEOTIDE SEQUENCE [LARGE SCALE GENOMIC DNA]</scope>
    <source>
        <strain evidence="16 17">CCMP2467</strain>
    </source>
</reference>
<feature type="compositionally biased region" description="Gly residues" evidence="11">
    <location>
        <begin position="1155"/>
        <end position="1169"/>
    </location>
</feature>
<evidence type="ECO:0000256" key="12">
    <source>
        <dbReference type="SAM" id="Phobius"/>
    </source>
</evidence>
<feature type="region of interest" description="Disordered" evidence="11">
    <location>
        <begin position="1222"/>
        <end position="1245"/>
    </location>
</feature>
<dbReference type="InterPro" id="IPR021109">
    <property type="entry name" value="Peptidase_aspartic_dom_sf"/>
</dbReference>
<dbReference type="PROSITE" id="PS50850">
    <property type="entry name" value="MFS"/>
    <property type="match status" value="1"/>
</dbReference>
<feature type="compositionally biased region" description="Gly residues" evidence="11">
    <location>
        <begin position="873"/>
        <end position="882"/>
    </location>
</feature>
<dbReference type="GO" id="GO:0003676">
    <property type="term" value="F:nucleic acid binding"/>
    <property type="evidence" value="ECO:0007669"/>
    <property type="project" value="InterPro"/>
</dbReference>
<feature type="transmembrane region" description="Helical" evidence="12">
    <location>
        <begin position="138"/>
        <end position="160"/>
    </location>
</feature>
<dbReference type="InterPro" id="IPR020846">
    <property type="entry name" value="MFS_dom"/>
</dbReference>
<dbReference type="InterPro" id="IPR044770">
    <property type="entry name" value="MFS_spinster-like"/>
</dbReference>
<dbReference type="Pfam" id="PF00098">
    <property type="entry name" value="zf-CCHC"/>
    <property type="match status" value="1"/>
</dbReference>
<evidence type="ECO:0000259" key="13">
    <source>
        <dbReference type="PROSITE" id="PS50158"/>
    </source>
</evidence>
<proteinExistence type="inferred from homology"/>
<evidence type="ECO:0000256" key="10">
    <source>
        <dbReference type="PROSITE-ProRule" id="PRU00047"/>
    </source>
</evidence>
<keyword evidence="6" id="KW-0862">Zinc</keyword>
<evidence type="ECO:0000256" key="1">
    <source>
        <dbReference type="ARBA" id="ARBA00004141"/>
    </source>
</evidence>
<feature type="transmembrane region" description="Helical" evidence="12">
    <location>
        <begin position="285"/>
        <end position="305"/>
    </location>
</feature>
<comment type="caution">
    <text evidence="16">The sequence shown here is derived from an EMBL/GenBank/DDBJ whole genome shotgun (WGS) entry which is preliminary data.</text>
</comment>
<evidence type="ECO:0000256" key="9">
    <source>
        <dbReference type="ARBA" id="ARBA00024338"/>
    </source>
</evidence>
<comment type="similarity">
    <text evidence="9">Belongs to the major facilitator superfamily. Spinster (TC 2.A.1.49) family.</text>
</comment>
<dbReference type="SUPFAM" id="SSF103473">
    <property type="entry name" value="MFS general substrate transporter"/>
    <property type="match status" value="1"/>
</dbReference>
<evidence type="ECO:0000256" key="7">
    <source>
        <dbReference type="ARBA" id="ARBA00022989"/>
    </source>
</evidence>
<dbReference type="Gene3D" id="1.20.1250.20">
    <property type="entry name" value="MFS general substrate transporter like domains"/>
    <property type="match status" value="1"/>
</dbReference>
<evidence type="ECO:0000313" key="17">
    <source>
        <dbReference type="Proteomes" id="UP000186817"/>
    </source>
</evidence>
<feature type="domain" description="GRF-type" evidence="15">
    <location>
        <begin position="1679"/>
        <end position="1718"/>
    </location>
</feature>
<dbReference type="Pfam" id="PF06839">
    <property type="entry name" value="Zn_ribbon_GRF"/>
    <property type="match status" value="1"/>
</dbReference>
<dbReference type="Pfam" id="PF07690">
    <property type="entry name" value="MFS_1"/>
    <property type="match status" value="1"/>
</dbReference>
<feature type="compositionally biased region" description="Basic and acidic residues" evidence="11">
    <location>
        <begin position="883"/>
        <end position="898"/>
    </location>
</feature>
<dbReference type="GO" id="GO:0022857">
    <property type="term" value="F:transmembrane transporter activity"/>
    <property type="evidence" value="ECO:0007669"/>
    <property type="project" value="InterPro"/>
</dbReference>
<dbReference type="InterPro" id="IPR011701">
    <property type="entry name" value="MFS"/>
</dbReference>
<keyword evidence="8 12" id="KW-0472">Membrane</keyword>
<evidence type="ECO:0000256" key="8">
    <source>
        <dbReference type="ARBA" id="ARBA00023136"/>
    </source>
</evidence>
<sequence>MMLTFVSADLRFAICSHFVPKMATIKHRPVSPHGLPTSDLAAAARRRVLAAATVVGLVDEIDIGLLAASFMQLEKEFGFAPDVLGKLLMARGLANSLSGIVWGSLADRLDRKRIMVASMMLAGIFTMLTPQLTTLQGFFATQMSIAFFAAAAVPVTQSLVSEKVEATDRGVAFASLAMCSGFSCSAAALLAGVLSWREAYRIMGAATISLALCLLVAFPAECRPASERTLEGALATEMEQLWTIFRIPTFRALLLGGVVGCIPWNALSFMMMFVEDLGFDSSHAAVVLAVMSVGRILGCLLGGILGDYMARVSPLHGRAFVAQLSIILGMAPLYWVLRCYSHTSRSPSSLASALFIFSLLVRATWCNPGVDRPLWSELVTPNCRGKIIAWWTAIAQSFGSVFAGPVVGYICVGVLGYQPGAEGSRRANAESLGTAMAICTMLPWIVCFGCYSAIHATYPSDRHHADRISVGLGAKGETLCLSKPCSGGLLACLRPDVTETVGAMQGHESAVASADVRRFVHTAAEPGLQCMAWLPAHETFVDARLRIGQDQLELQTLGTGTPPVKICLGYLRSACVASKAQIPYPSGLSINWLDFAVFLEFFDLTEAMELRTECVLLSGDVEAALLCRSLGQLQRFGVPPLEKDLELPTWVAARARAAVATLTSPDILMALKRWRAGSALVAPSPPLPSRVRTSSEAGASCTGLSLSAFWKDATAGVWEVLNSPALLGIKPDPSLAAGWDAPLPLNGGDRLDGEAELSARWKKVLGDRSLAELTRSELRALFILGHRIPWQYRLALWPTWLHVADEGNEPLDDGMLCTDETCQKQIEKDVPRTRPTDLNQNQREALGRASESSVTRDVWAMPPKTTGPQAPADGGGGSGGGYYRDRDPPPGYDGRDPDRTFARWLKELRLWEYETEIPKEKWGVKLLRQLTGSARATADNLSFEDIACEKGMDNLVKALTDHFSPHLESSLPQAFENAIYGEPRGSRESFGDYVIRMEYAFKELERQKVPLHEIAVGYVMFRHANLNEVQQSQMLTWGKGSYDRKTVVEKLRRLDKGNFDAKRKGPSHYVTETDEAQEDPELTNETYIGDFSPDDGESELDEDYVYIGENDMQEVFDEDQMLEALATYQDVRRSLREQRTNRGYYPQGKSSSSSPGGGKGKGKGTGGGKSRPALAVKGRDKVKFTRNGTRVHVDMLKLRTRCARCGQVGHWAKECRNAPDERGRATAARANSASTQPSSASTPSVRSGFFVQSSEADGPGVAQTFYGEKNEGDWMSYVPTFGSILRAVNRQRSSEQSPLRQVVSDEPAESFVGISTSPTEGIVDTAAQDGLVGKAALLQLAQALREKGLQYRWNLKKRAQASGVGGRAEVIGVAEVPVGIAGINGLMELTVVTDNVPLLLPVKMLRKLRAIVDLDSNVLELKAFGVKTPMTTLPSGHLSVDVMSFAPEGWSLPRDAESNNLSMEQFVPRIMAQMLLQRMLDQRERDHPANPARMSGAEMRTRRAMKRWRVITDKLIDLMELIDVRGRVWDWVPDGSLRRLGLLSSPEVAPSHSTPARSTSTPTAPKDKQLEYAEIIKYAAFLGTRKSKDAARVNVAQCVHPASELKGGGNQYSKDIHCALCLGRWTYLSPEELKKKQIEAKAYPLSTVRASTTLGTTPPRTAGPMMGESSGSSTVAVNCHCRQPAYRWQVKKAGPTQGRHFYRCAKRLCEFFVWDEAEKTELKRRLDAPAIQQMEVDETEAQDELYVQGPDGGFQIVHAE</sequence>
<feature type="transmembrane region" description="Helical" evidence="12">
    <location>
        <begin position="435"/>
        <end position="454"/>
    </location>
</feature>
<evidence type="ECO:0000256" key="4">
    <source>
        <dbReference type="ARBA" id="ARBA00022723"/>
    </source>
</evidence>
<evidence type="ECO:0000313" key="16">
    <source>
        <dbReference type="EMBL" id="OLQ04048.1"/>
    </source>
</evidence>
<evidence type="ECO:0000259" key="14">
    <source>
        <dbReference type="PROSITE" id="PS50850"/>
    </source>
</evidence>
<dbReference type="InterPro" id="IPR010666">
    <property type="entry name" value="Znf_GRF"/>
</dbReference>
<feature type="transmembrane region" description="Helical" evidence="12">
    <location>
        <begin position="172"/>
        <end position="193"/>
    </location>
</feature>
<feature type="compositionally biased region" description="Low complexity" evidence="11">
    <location>
        <begin position="1546"/>
        <end position="1564"/>
    </location>
</feature>
<evidence type="ECO:0000256" key="6">
    <source>
        <dbReference type="ARBA" id="ARBA00022833"/>
    </source>
</evidence>
<dbReference type="PANTHER" id="PTHR23505">
    <property type="entry name" value="SPINSTER"/>
    <property type="match status" value="1"/>
</dbReference>
<dbReference type="OrthoDB" id="440755at2759"/>
<dbReference type="SMART" id="SM00343">
    <property type="entry name" value="ZnF_C2HC"/>
    <property type="match status" value="1"/>
</dbReference>
<dbReference type="InterPro" id="IPR036259">
    <property type="entry name" value="MFS_trans_sf"/>
</dbReference>
<dbReference type="Proteomes" id="UP000186817">
    <property type="component" value="Unassembled WGS sequence"/>
</dbReference>
<keyword evidence="5 10" id="KW-0863">Zinc-finger</keyword>
<feature type="domain" description="Major facilitator superfamily (MFS) profile" evidence="14">
    <location>
        <begin position="48"/>
        <end position="455"/>
    </location>
</feature>
<feature type="transmembrane region" description="Helical" evidence="12">
    <location>
        <begin position="252"/>
        <end position="273"/>
    </location>
</feature>
<dbReference type="InterPro" id="IPR036875">
    <property type="entry name" value="Znf_CCHC_sf"/>
</dbReference>
<feature type="transmembrane region" description="Helical" evidence="12">
    <location>
        <begin position="317"/>
        <end position="337"/>
    </location>
</feature>